<sequence length="116" mass="12476">MSFILKRLMLVLSIAMLTNMIAAYSGDATYYETGLGACGTVSKDTDHIVALSTSEYDKGAHCWKHLTVTYQGKSVDVTVVDECPGCGEYGIDLSPSAFSALAPESAGRIPVEWKFT</sequence>
<dbReference type="PANTHER" id="PTHR31836">
    <property type="match status" value="1"/>
</dbReference>
<dbReference type="InterPro" id="IPR051477">
    <property type="entry name" value="Expansin_CellWall"/>
</dbReference>
<reference evidence="4" key="1">
    <citation type="submission" date="2011-04" db="EMBL/GenBank/DDBJ databases">
        <title>Evolution of plant cell wall degrading machinery underlies the functional diversity of forest fungi.</title>
        <authorList>
            <consortium name="US DOE Joint Genome Institute (JGI-PGF)"/>
            <person name="Eastwood D.C."/>
            <person name="Floudas D."/>
            <person name="Binder M."/>
            <person name="Majcherczyk A."/>
            <person name="Schneider P."/>
            <person name="Aerts A."/>
            <person name="Asiegbu F.O."/>
            <person name="Baker S.E."/>
            <person name="Barry K."/>
            <person name="Bendiksby M."/>
            <person name="Blumentritt M."/>
            <person name="Coutinho P.M."/>
            <person name="Cullen D."/>
            <person name="Cullen D."/>
            <person name="Gathman A."/>
            <person name="Goodell B."/>
            <person name="Henrissat B."/>
            <person name="Ihrmark K."/>
            <person name="Kauserud H."/>
            <person name="Kohler A."/>
            <person name="LaButti K."/>
            <person name="Lapidus A."/>
            <person name="Lavin J.L."/>
            <person name="Lee Y.-H."/>
            <person name="Lindquist E."/>
            <person name="Lilly W."/>
            <person name="Lucas S."/>
            <person name="Morin E."/>
            <person name="Murat C."/>
            <person name="Oguiza J.A."/>
            <person name="Park J."/>
            <person name="Pisabarro A.G."/>
            <person name="Riley R."/>
            <person name="Rosling A."/>
            <person name="Salamov A."/>
            <person name="Schmidt O."/>
            <person name="Schmutz J."/>
            <person name="Skrede I."/>
            <person name="Stenlid J."/>
            <person name="Wiebenga A."/>
            <person name="Xie X."/>
            <person name="Kues U."/>
            <person name="Hibbett D.S."/>
            <person name="Hoffmeister D."/>
            <person name="Hogberg N."/>
            <person name="Martin F."/>
            <person name="Grigoriev I.V."/>
            <person name="Watkinson S.C."/>
        </authorList>
    </citation>
    <scope>NUCLEOTIDE SEQUENCE</scope>
    <source>
        <strain evidence="4">S7.9</strain>
    </source>
</reference>
<dbReference type="RefSeq" id="XP_007323487.1">
    <property type="nucleotide sequence ID" value="XM_007323425.1"/>
</dbReference>
<dbReference type="InterPro" id="IPR036908">
    <property type="entry name" value="RlpA-like_sf"/>
</dbReference>
<feature type="domain" description="RlpA-like protein double-psi beta-barrel" evidence="3">
    <location>
        <begin position="26"/>
        <end position="112"/>
    </location>
</feature>
<dbReference type="SUPFAM" id="SSF50685">
    <property type="entry name" value="Barwin-like endoglucanases"/>
    <property type="match status" value="1"/>
</dbReference>
<accession>F8PA55</accession>
<feature type="chain" id="PRO_5003382078" description="RlpA-like protein double-psi beta-barrel domain-containing protein" evidence="2">
    <location>
        <begin position="24"/>
        <end position="116"/>
    </location>
</feature>
<name>F8PA55_SERL9</name>
<evidence type="ECO:0000259" key="3">
    <source>
        <dbReference type="Pfam" id="PF03330"/>
    </source>
</evidence>
<proteinExistence type="predicted"/>
<dbReference type="GeneID" id="18815800"/>
<gene>
    <name evidence="4" type="ORF">SERLADRAFT_442849</name>
</gene>
<feature type="signal peptide" evidence="2">
    <location>
        <begin position="1"/>
        <end position="23"/>
    </location>
</feature>
<dbReference type="Proteomes" id="UP000008064">
    <property type="component" value="Unassembled WGS sequence"/>
</dbReference>
<dbReference type="InterPro" id="IPR009009">
    <property type="entry name" value="RlpA-like_DPBB"/>
</dbReference>
<protein>
    <recommendedName>
        <fullName evidence="3">RlpA-like protein double-psi beta-barrel domain-containing protein</fullName>
    </recommendedName>
</protein>
<dbReference type="CDD" id="cd22191">
    <property type="entry name" value="DPBB_RlpA_EXP_N-like"/>
    <property type="match status" value="1"/>
</dbReference>
<dbReference type="PANTHER" id="PTHR31836:SF28">
    <property type="entry name" value="SRCR DOMAIN-CONTAINING PROTEIN-RELATED"/>
    <property type="match status" value="1"/>
</dbReference>
<dbReference type="EMBL" id="GL945442">
    <property type="protein sequence ID" value="EGO20052.1"/>
    <property type="molecule type" value="Genomic_DNA"/>
</dbReference>
<evidence type="ECO:0000313" key="4">
    <source>
        <dbReference type="EMBL" id="EGO20052.1"/>
    </source>
</evidence>
<dbReference type="OrthoDB" id="623670at2759"/>
<dbReference type="Pfam" id="PF03330">
    <property type="entry name" value="DPBB_1"/>
    <property type="match status" value="1"/>
</dbReference>
<dbReference type="AlphaFoldDB" id="F8PA55"/>
<dbReference type="Gene3D" id="2.40.40.10">
    <property type="entry name" value="RlpA-like domain"/>
    <property type="match status" value="1"/>
</dbReference>
<organism>
    <name type="scientific">Serpula lacrymans var. lacrymans (strain S7.9)</name>
    <name type="common">Dry rot fungus</name>
    <dbReference type="NCBI Taxonomy" id="578457"/>
    <lineage>
        <taxon>Eukaryota</taxon>
        <taxon>Fungi</taxon>
        <taxon>Dikarya</taxon>
        <taxon>Basidiomycota</taxon>
        <taxon>Agaricomycotina</taxon>
        <taxon>Agaricomycetes</taxon>
        <taxon>Agaricomycetidae</taxon>
        <taxon>Boletales</taxon>
        <taxon>Coniophorineae</taxon>
        <taxon>Serpulaceae</taxon>
        <taxon>Serpula</taxon>
    </lineage>
</organism>
<dbReference type="HOGENOM" id="CLU_047639_6_1_1"/>
<evidence type="ECO:0000256" key="1">
    <source>
        <dbReference type="ARBA" id="ARBA00022729"/>
    </source>
</evidence>
<dbReference type="KEGG" id="sla:SERLADRAFT_442849"/>
<keyword evidence="1 2" id="KW-0732">Signal</keyword>
<evidence type="ECO:0000256" key="2">
    <source>
        <dbReference type="SAM" id="SignalP"/>
    </source>
</evidence>